<feature type="compositionally biased region" description="Acidic residues" evidence="1">
    <location>
        <begin position="21"/>
        <end position="32"/>
    </location>
</feature>
<keyword evidence="3" id="KW-1185">Reference proteome</keyword>
<gene>
    <name evidence="2" type="ORF">GWI33_019112</name>
</gene>
<proteinExistence type="predicted"/>
<organism evidence="2 3">
    <name type="scientific">Rhynchophorus ferrugineus</name>
    <name type="common">Red palm weevil</name>
    <name type="synonym">Curculio ferrugineus</name>
    <dbReference type="NCBI Taxonomy" id="354439"/>
    <lineage>
        <taxon>Eukaryota</taxon>
        <taxon>Metazoa</taxon>
        <taxon>Ecdysozoa</taxon>
        <taxon>Arthropoda</taxon>
        <taxon>Hexapoda</taxon>
        <taxon>Insecta</taxon>
        <taxon>Pterygota</taxon>
        <taxon>Neoptera</taxon>
        <taxon>Endopterygota</taxon>
        <taxon>Coleoptera</taxon>
        <taxon>Polyphaga</taxon>
        <taxon>Cucujiformia</taxon>
        <taxon>Curculionidae</taxon>
        <taxon>Dryophthorinae</taxon>
        <taxon>Rhynchophorus</taxon>
    </lineage>
</organism>
<feature type="compositionally biased region" description="Acidic residues" evidence="1">
    <location>
        <begin position="1"/>
        <end position="13"/>
    </location>
</feature>
<dbReference type="AlphaFoldDB" id="A0A834HS92"/>
<dbReference type="Proteomes" id="UP000625711">
    <property type="component" value="Unassembled WGS sequence"/>
</dbReference>
<protein>
    <submittedName>
        <fullName evidence="2">Uncharacterized protein</fullName>
    </submittedName>
</protein>
<evidence type="ECO:0000256" key="1">
    <source>
        <dbReference type="SAM" id="MobiDB-lite"/>
    </source>
</evidence>
<evidence type="ECO:0000313" key="3">
    <source>
        <dbReference type="Proteomes" id="UP000625711"/>
    </source>
</evidence>
<name>A0A834HS92_RHYFE</name>
<dbReference type="OrthoDB" id="6769448at2759"/>
<reference evidence="2" key="1">
    <citation type="submission" date="2020-08" db="EMBL/GenBank/DDBJ databases">
        <title>Genome sequencing and assembly of the red palm weevil Rhynchophorus ferrugineus.</title>
        <authorList>
            <person name="Dias G.B."/>
            <person name="Bergman C.M."/>
            <person name="Manee M."/>
        </authorList>
    </citation>
    <scope>NUCLEOTIDE SEQUENCE</scope>
    <source>
        <strain evidence="2">AA-2017</strain>
        <tissue evidence="2">Whole larva</tissue>
    </source>
</reference>
<evidence type="ECO:0000313" key="2">
    <source>
        <dbReference type="EMBL" id="KAF7267620.1"/>
    </source>
</evidence>
<feature type="region of interest" description="Disordered" evidence="1">
    <location>
        <begin position="1"/>
        <end position="60"/>
    </location>
</feature>
<comment type="caution">
    <text evidence="2">The sequence shown here is derived from an EMBL/GenBank/DDBJ whole genome shotgun (WGS) entry which is preliminary data.</text>
</comment>
<accession>A0A834HS92</accession>
<dbReference type="EMBL" id="JAACXV010014401">
    <property type="protein sequence ID" value="KAF7267620.1"/>
    <property type="molecule type" value="Genomic_DNA"/>
</dbReference>
<sequence length="119" mass="13529">MDTDNTETEEVTEEGFVVITPEDEDRNDEDQETKESNASISKSNESKSGSKETITPDTTESVRSFSAICTNVLFSIYNSKYYMQIVKSVIVFAVALKMAQESKMLAIPMKEYEPFKKRF</sequence>